<feature type="compositionally biased region" description="Pro residues" evidence="1">
    <location>
        <begin position="63"/>
        <end position="73"/>
    </location>
</feature>
<organism evidence="3 4">
    <name type="scientific">Niveibacterium umoris</name>
    <dbReference type="NCBI Taxonomy" id="1193620"/>
    <lineage>
        <taxon>Bacteria</taxon>
        <taxon>Pseudomonadati</taxon>
        <taxon>Pseudomonadota</taxon>
        <taxon>Betaproteobacteria</taxon>
        <taxon>Rhodocyclales</taxon>
        <taxon>Rhodocyclaceae</taxon>
        <taxon>Niveibacterium</taxon>
    </lineage>
</organism>
<evidence type="ECO:0000313" key="4">
    <source>
        <dbReference type="Proteomes" id="UP000561045"/>
    </source>
</evidence>
<protein>
    <recommendedName>
        <fullName evidence="5">Transmembrane protein</fullName>
    </recommendedName>
</protein>
<keyword evidence="2" id="KW-0812">Transmembrane</keyword>
<sequence>MYIIAIAWIYVALMAAVGAESIVGGIMTFSGFIFPLALILWLGGSRARRRRRAEKEALEDQPVTPPEDSPPSR</sequence>
<evidence type="ECO:0000313" key="3">
    <source>
        <dbReference type="EMBL" id="MBB4011196.1"/>
    </source>
</evidence>
<evidence type="ECO:0008006" key="5">
    <source>
        <dbReference type="Google" id="ProtNLM"/>
    </source>
</evidence>
<feature type="transmembrane region" description="Helical" evidence="2">
    <location>
        <begin position="29"/>
        <end position="45"/>
    </location>
</feature>
<dbReference type="AlphaFoldDB" id="A0A840BJX1"/>
<accession>A0A840BJX1</accession>
<feature type="region of interest" description="Disordered" evidence="1">
    <location>
        <begin position="52"/>
        <end position="73"/>
    </location>
</feature>
<name>A0A840BJX1_9RHOO</name>
<dbReference type="RefSeq" id="WP_183631545.1">
    <property type="nucleotide sequence ID" value="NZ_BAABLE010000011.1"/>
</dbReference>
<keyword evidence="2" id="KW-1133">Transmembrane helix</keyword>
<proteinExistence type="predicted"/>
<dbReference type="Proteomes" id="UP000561045">
    <property type="component" value="Unassembled WGS sequence"/>
</dbReference>
<gene>
    <name evidence="3" type="ORF">GGR36_000504</name>
</gene>
<comment type="caution">
    <text evidence="3">The sequence shown here is derived from an EMBL/GenBank/DDBJ whole genome shotgun (WGS) entry which is preliminary data.</text>
</comment>
<keyword evidence="4" id="KW-1185">Reference proteome</keyword>
<evidence type="ECO:0000256" key="2">
    <source>
        <dbReference type="SAM" id="Phobius"/>
    </source>
</evidence>
<dbReference type="EMBL" id="JACIET010000001">
    <property type="protein sequence ID" value="MBB4011196.1"/>
    <property type="molecule type" value="Genomic_DNA"/>
</dbReference>
<keyword evidence="2" id="KW-0472">Membrane</keyword>
<evidence type="ECO:0000256" key="1">
    <source>
        <dbReference type="SAM" id="MobiDB-lite"/>
    </source>
</evidence>
<reference evidence="3 4" key="1">
    <citation type="submission" date="2020-08" db="EMBL/GenBank/DDBJ databases">
        <title>Genomic Encyclopedia of Type Strains, Phase IV (KMG-IV): sequencing the most valuable type-strain genomes for metagenomic binning, comparative biology and taxonomic classification.</title>
        <authorList>
            <person name="Goeker M."/>
        </authorList>
    </citation>
    <scope>NUCLEOTIDE SEQUENCE [LARGE SCALE GENOMIC DNA]</scope>
    <source>
        <strain evidence="3 4">DSM 106739</strain>
    </source>
</reference>